<dbReference type="EMBL" id="FLRD01000085">
    <property type="protein sequence ID" value="SBT35748.1"/>
    <property type="molecule type" value="Genomic_DNA"/>
</dbReference>
<feature type="compositionally biased region" description="Basic residues" evidence="1">
    <location>
        <begin position="89"/>
        <end position="101"/>
    </location>
</feature>
<feature type="region of interest" description="Disordered" evidence="1">
    <location>
        <begin position="83"/>
        <end position="102"/>
    </location>
</feature>
<evidence type="ECO:0000313" key="2">
    <source>
        <dbReference type="EMBL" id="SBT35748.1"/>
    </source>
</evidence>
<name>A0A1A8YVX8_PLAOA</name>
<reference evidence="4 5" key="1">
    <citation type="submission" date="2016-05" db="EMBL/GenBank/DDBJ databases">
        <authorList>
            <person name="Naeem Raeece"/>
        </authorList>
    </citation>
    <scope>NUCLEOTIDE SEQUENCE [LARGE SCALE GENOMIC DNA]</scope>
</reference>
<evidence type="ECO:0000313" key="4">
    <source>
        <dbReference type="Proteomes" id="UP000078550"/>
    </source>
</evidence>
<evidence type="ECO:0000256" key="1">
    <source>
        <dbReference type="SAM" id="MobiDB-lite"/>
    </source>
</evidence>
<feature type="region of interest" description="Disordered" evidence="1">
    <location>
        <begin position="1"/>
        <end position="22"/>
    </location>
</feature>
<dbReference type="EMBL" id="FLRE01000107">
    <property type="protein sequence ID" value="SBT35842.1"/>
    <property type="molecule type" value="Genomic_DNA"/>
</dbReference>
<dbReference type="Proteomes" id="UP000078550">
    <property type="component" value="Unassembled WGS sequence"/>
</dbReference>
<evidence type="ECO:0000313" key="5">
    <source>
        <dbReference type="Proteomes" id="UP000078555"/>
    </source>
</evidence>
<gene>
    <name evidence="2" type="ORF">POVWA1_029050</name>
    <name evidence="3" type="ORF">POVWA2_027060</name>
</gene>
<dbReference type="AlphaFoldDB" id="A0A1A8YVX8"/>
<evidence type="ECO:0000313" key="3">
    <source>
        <dbReference type="EMBL" id="SBT35842.1"/>
    </source>
</evidence>
<sequence length="144" mass="16528">MGLILLTPSTYPPPPPHRSTSPCEQVPFRTCAFVYARPYKYNRHVLLHDPFPNDMKRDQTYNTTRKRNGMENSFPRVTVVISLLPSPHPPKKKKKKKKKKLVYPSAKKIAKGTYDGVCDKFSSQHPKYITHGVCKVKCIFRISG</sequence>
<proteinExistence type="predicted"/>
<dbReference type="Proteomes" id="UP000078555">
    <property type="component" value="Unassembled WGS sequence"/>
</dbReference>
<protein>
    <submittedName>
        <fullName evidence="3">Uncharacterized protein</fullName>
    </submittedName>
</protein>
<reference evidence="3" key="2">
    <citation type="submission" date="2016-05" db="EMBL/GenBank/DDBJ databases">
        <authorList>
            <person name="Lavstsen T."/>
            <person name="Jespersen J.S."/>
        </authorList>
    </citation>
    <scope>NUCLEOTIDE SEQUENCE [LARGE SCALE GENOMIC DNA]</scope>
</reference>
<organism evidence="3 4">
    <name type="scientific">Plasmodium ovale wallikeri</name>
    <dbReference type="NCBI Taxonomy" id="864142"/>
    <lineage>
        <taxon>Eukaryota</taxon>
        <taxon>Sar</taxon>
        <taxon>Alveolata</taxon>
        <taxon>Apicomplexa</taxon>
        <taxon>Aconoidasida</taxon>
        <taxon>Haemosporida</taxon>
        <taxon>Plasmodiidae</taxon>
        <taxon>Plasmodium</taxon>
        <taxon>Plasmodium (Plasmodium)</taxon>
    </lineage>
</organism>
<keyword evidence="5" id="KW-1185">Reference proteome</keyword>
<accession>A0A1A8YVX8</accession>